<keyword evidence="1" id="KW-0812">Transmembrane</keyword>
<evidence type="ECO:0000256" key="1">
    <source>
        <dbReference type="SAM" id="Phobius"/>
    </source>
</evidence>
<dbReference type="Proteomes" id="UP000034591">
    <property type="component" value="Unassembled WGS sequence"/>
</dbReference>
<name>A0A0G0GY68_9BACT</name>
<proteinExistence type="predicted"/>
<feature type="transmembrane region" description="Helical" evidence="1">
    <location>
        <begin position="42"/>
        <end position="66"/>
    </location>
</feature>
<feature type="transmembrane region" description="Helical" evidence="1">
    <location>
        <begin position="86"/>
        <end position="107"/>
    </location>
</feature>
<keyword evidence="1" id="KW-0472">Membrane</keyword>
<accession>A0A0G0GY68</accession>
<dbReference type="EMBL" id="LBTI01000068">
    <property type="protein sequence ID" value="KKQ35938.1"/>
    <property type="molecule type" value="Genomic_DNA"/>
</dbReference>
<evidence type="ECO:0000313" key="3">
    <source>
        <dbReference type="Proteomes" id="UP000034591"/>
    </source>
</evidence>
<organism evidence="2 3">
    <name type="scientific">Candidatus Woesebacteria bacterium GW2011_GWA1_37_7</name>
    <dbReference type="NCBI Taxonomy" id="1618545"/>
    <lineage>
        <taxon>Bacteria</taxon>
        <taxon>Candidatus Woeseibacteriota</taxon>
    </lineage>
</organism>
<gene>
    <name evidence="2" type="ORF">US53_C0068G0014</name>
</gene>
<keyword evidence="1" id="KW-1133">Transmembrane helix</keyword>
<dbReference type="STRING" id="1618545.US53_C0068G0014"/>
<comment type="caution">
    <text evidence="2">The sequence shown here is derived from an EMBL/GenBank/DDBJ whole genome shotgun (WGS) entry which is preliminary data.</text>
</comment>
<evidence type="ECO:0000313" key="2">
    <source>
        <dbReference type="EMBL" id="KKQ35938.1"/>
    </source>
</evidence>
<dbReference type="AlphaFoldDB" id="A0A0G0GY68"/>
<reference evidence="2 3" key="1">
    <citation type="journal article" date="2015" name="Nature">
        <title>rRNA introns, odd ribosomes, and small enigmatic genomes across a large radiation of phyla.</title>
        <authorList>
            <person name="Brown C.T."/>
            <person name="Hug L.A."/>
            <person name="Thomas B.C."/>
            <person name="Sharon I."/>
            <person name="Castelle C.J."/>
            <person name="Singh A."/>
            <person name="Wilkins M.J."/>
            <person name="Williams K.H."/>
            <person name="Banfield J.F."/>
        </authorList>
    </citation>
    <scope>NUCLEOTIDE SEQUENCE [LARGE SCALE GENOMIC DNA]</scope>
</reference>
<protein>
    <submittedName>
        <fullName evidence="2">Uncharacterized protein</fullName>
    </submittedName>
</protein>
<sequence length="122" mass="13258">MDNLLAQFTIGSIRPPIPPWVYGGIISGEGGQGSLTFFATNIIRLIIVIGGLYAFFNFIFAGYAFLSAGGDPKKIVDAWGKIWQTIVGVIFMFVAFLIGAVISALFYGGPLVIFRLRLFGPY</sequence>